<sequence length="754" mass="84734">MERKGLRFLRRKSSANSWRRPFISGRDLMKNRNTVFHLILLLIGILGILTYVFDIEDLICQRQLVVFAAAAPCLLFWSLYGIKAKALPVAVAVLFAGCVLIWDDWILAQIQMFPYFLGCIEGRLYWYMYDMTGFLVCVFGGLSVLLFLTECVLGWHFIMWVLSMALLLSVPITGIDPGWLCIILLGLYQVLFTAVHFGEKAEGSPKVMRKAGGITAGMLAVLLLVSHVIAGSGDGFLYRWAEAIDPTLQQIESEITITVKNRQNVRRINRGNLYTSDTVVMEVRAEEKPTETIYLRDFSGGTYSNGTWLPAADREILNEIDSRADTVNRFINMYYDVNRAGAEKERILYVRRADQDSPSYGIYYGQWHNASWENHVLQAGEEGYAYFEKKDMEPDWDAASTSNFFAGIDENGDNVYSLARSYAFDRERNLHRRYEVAAQKAYTQINRSKLPNLSALQQENPMEGEANITSFIKNYLLTHGTYTDSPGRIPLGKEPVEHFLFESQQGYCQHFASAATLLYRMYGVPARYSMGFAVRPSDFVKKEDGMYYAVVTDEEAHAWPEIFDKELGWTPVEVTPADEEAEGTGAGQQDSEGAGREQKEPESSDKPDSQDGSEKDNRQEQNQNPSGDQEAGSTPLGRSLVALLAAMIAASGVLGRKIYLRSLEKMNCRKAFAKMLEKLQGAGVLSGYDGSEEDFAQKLAIAVAEVSEEEAQRATEIVSRAAFGNTPVSEEEEEAVRQLYRKIAAWAKKNKKIL</sequence>
<feature type="transmembrane region" description="Helical" evidence="2">
    <location>
        <begin position="127"/>
        <end position="148"/>
    </location>
</feature>
<keyword evidence="2" id="KW-0812">Transmembrane</keyword>
<dbReference type="PANTHER" id="PTHR42736:SF1">
    <property type="entry name" value="PROTEIN-GLUTAMINE GAMMA-GLUTAMYLTRANSFERASE"/>
    <property type="match status" value="1"/>
</dbReference>
<evidence type="ECO:0000313" key="5">
    <source>
        <dbReference type="Proteomes" id="UP000446866"/>
    </source>
</evidence>
<reference evidence="4 5" key="1">
    <citation type="submission" date="2018-08" db="EMBL/GenBank/DDBJ databases">
        <title>Murine metabolic-syndrome-specific gut microbial biobank.</title>
        <authorList>
            <person name="Liu C."/>
        </authorList>
    </citation>
    <scope>NUCLEOTIDE SEQUENCE [LARGE SCALE GENOMIC DNA]</scope>
    <source>
        <strain evidence="4 5">28</strain>
    </source>
</reference>
<evidence type="ECO:0000256" key="1">
    <source>
        <dbReference type="SAM" id="MobiDB-lite"/>
    </source>
</evidence>
<dbReference type="InterPro" id="IPR052901">
    <property type="entry name" value="Bact_TGase-like"/>
</dbReference>
<feature type="domain" description="Transglutaminase-like" evidence="3">
    <location>
        <begin position="500"/>
        <end position="576"/>
    </location>
</feature>
<dbReference type="SUPFAM" id="SSF54001">
    <property type="entry name" value="Cysteine proteinases"/>
    <property type="match status" value="1"/>
</dbReference>
<feature type="transmembrane region" description="Helical" evidence="2">
    <location>
        <begin position="179"/>
        <end position="199"/>
    </location>
</feature>
<proteinExistence type="predicted"/>
<comment type="caution">
    <text evidence="4">The sequence shown here is derived from an EMBL/GenBank/DDBJ whole genome shotgun (WGS) entry which is preliminary data.</text>
</comment>
<feature type="region of interest" description="Disordered" evidence="1">
    <location>
        <begin position="579"/>
        <end position="634"/>
    </location>
</feature>
<feature type="transmembrane region" description="Helical" evidence="2">
    <location>
        <begin position="65"/>
        <end position="82"/>
    </location>
</feature>
<evidence type="ECO:0000259" key="3">
    <source>
        <dbReference type="SMART" id="SM00460"/>
    </source>
</evidence>
<keyword evidence="2" id="KW-0472">Membrane</keyword>
<feature type="transmembrane region" description="Helical" evidence="2">
    <location>
        <begin position="211"/>
        <end position="230"/>
    </location>
</feature>
<dbReference type="PANTHER" id="PTHR42736">
    <property type="entry name" value="PROTEIN-GLUTAMINE GAMMA-GLUTAMYLTRANSFERASE"/>
    <property type="match status" value="1"/>
</dbReference>
<dbReference type="Pfam" id="PF01841">
    <property type="entry name" value="Transglut_core"/>
    <property type="match status" value="1"/>
</dbReference>
<dbReference type="InterPro" id="IPR038765">
    <property type="entry name" value="Papain-like_cys_pep_sf"/>
</dbReference>
<name>A0A845QN62_9FIRM</name>
<evidence type="ECO:0000256" key="2">
    <source>
        <dbReference type="SAM" id="Phobius"/>
    </source>
</evidence>
<dbReference type="InterPro" id="IPR002931">
    <property type="entry name" value="Transglutaminase-like"/>
</dbReference>
<feature type="transmembrane region" description="Helical" evidence="2">
    <location>
        <begin position="35"/>
        <end position="53"/>
    </location>
</feature>
<evidence type="ECO:0000313" key="4">
    <source>
        <dbReference type="EMBL" id="NBH61488.1"/>
    </source>
</evidence>
<accession>A0A845QN62</accession>
<feature type="compositionally biased region" description="Basic and acidic residues" evidence="1">
    <location>
        <begin position="593"/>
        <end position="619"/>
    </location>
</feature>
<dbReference type="AlphaFoldDB" id="A0A845QN62"/>
<keyword evidence="5" id="KW-1185">Reference proteome</keyword>
<dbReference type="Gene3D" id="3.10.620.30">
    <property type="match status" value="1"/>
</dbReference>
<organism evidence="4 5">
    <name type="scientific">Anaerotruncus colihominis</name>
    <dbReference type="NCBI Taxonomy" id="169435"/>
    <lineage>
        <taxon>Bacteria</taxon>
        <taxon>Bacillati</taxon>
        <taxon>Bacillota</taxon>
        <taxon>Clostridia</taxon>
        <taxon>Eubacteriales</taxon>
        <taxon>Oscillospiraceae</taxon>
        <taxon>Anaerotruncus</taxon>
    </lineage>
</organism>
<gene>
    <name evidence="4" type="ORF">D0435_07475</name>
</gene>
<dbReference type="SMART" id="SM00460">
    <property type="entry name" value="TGc"/>
    <property type="match status" value="1"/>
</dbReference>
<dbReference type="EMBL" id="QXWK01000012">
    <property type="protein sequence ID" value="NBH61488.1"/>
    <property type="molecule type" value="Genomic_DNA"/>
</dbReference>
<feature type="transmembrane region" description="Helical" evidence="2">
    <location>
        <begin position="89"/>
        <end position="107"/>
    </location>
</feature>
<dbReference type="Proteomes" id="UP000446866">
    <property type="component" value="Unassembled WGS sequence"/>
</dbReference>
<protein>
    <recommendedName>
        <fullName evidence="3">Transglutaminase-like domain-containing protein</fullName>
    </recommendedName>
</protein>
<feature type="transmembrane region" description="Helical" evidence="2">
    <location>
        <begin position="155"/>
        <end position="173"/>
    </location>
</feature>
<keyword evidence="2" id="KW-1133">Transmembrane helix</keyword>